<comment type="similarity">
    <text evidence="2">Belongs to the NrfD family.</text>
</comment>
<evidence type="ECO:0000256" key="5">
    <source>
        <dbReference type="ARBA" id="ARBA00022989"/>
    </source>
</evidence>
<keyword evidence="9" id="KW-1185">Reference proteome</keyword>
<feature type="transmembrane region" description="Helical" evidence="7">
    <location>
        <begin position="312"/>
        <end position="337"/>
    </location>
</feature>
<dbReference type="Proteomes" id="UP001138802">
    <property type="component" value="Unassembled WGS sequence"/>
</dbReference>
<protein>
    <recommendedName>
        <fullName evidence="10">Polysulfide reductase</fullName>
    </recommendedName>
</protein>
<name>A0A9X0WJU4_9GAMM</name>
<keyword evidence="5 7" id="KW-1133">Transmembrane helix</keyword>
<evidence type="ECO:0000256" key="7">
    <source>
        <dbReference type="SAM" id="Phobius"/>
    </source>
</evidence>
<dbReference type="PANTHER" id="PTHR34856:SF2">
    <property type="entry name" value="PROTEIN NRFD"/>
    <property type="match status" value="1"/>
</dbReference>
<keyword evidence="4 7" id="KW-0812">Transmembrane</keyword>
<feature type="transmembrane region" description="Helical" evidence="7">
    <location>
        <begin position="283"/>
        <end position="300"/>
    </location>
</feature>
<dbReference type="RefSeq" id="WP_200388614.1">
    <property type="nucleotide sequence ID" value="NZ_NRSD01000016.1"/>
</dbReference>
<dbReference type="InterPro" id="IPR052049">
    <property type="entry name" value="Electron_transfer_protein"/>
</dbReference>
<evidence type="ECO:0000256" key="4">
    <source>
        <dbReference type="ARBA" id="ARBA00022692"/>
    </source>
</evidence>
<organism evidence="8 9">
    <name type="scientific">Thiocapsa imhoffii</name>
    <dbReference type="NCBI Taxonomy" id="382777"/>
    <lineage>
        <taxon>Bacteria</taxon>
        <taxon>Pseudomonadati</taxon>
        <taxon>Pseudomonadota</taxon>
        <taxon>Gammaproteobacteria</taxon>
        <taxon>Chromatiales</taxon>
        <taxon>Chromatiaceae</taxon>
        <taxon>Thiocapsa</taxon>
    </lineage>
</organism>
<evidence type="ECO:0000256" key="2">
    <source>
        <dbReference type="ARBA" id="ARBA00008929"/>
    </source>
</evidence>
<comment type="subcellular location">
    <subcellularLocation>
        <location evidence="1">Cell membrane</location>
        <topology evidence="1">Multi-pass membrane protein</topology>
    </subcellularLocation>
</comment>
<comment type="caution">
    <text evidence="8">The sequence shown here is derived from an EMBL/GenBank/DDBJ whole genome shotgun (WGS) entry which is preliminary data.</text>
</comment>
<proteinExistence type="inferred from homology"/>
<feature type="transmembrane region" description="Helical" evidence="7">
    <location>
        <begin position="16"/>
        <end position="38"/>
    </location>
</feature>
<gene>
    <name evidence="8" type="ORF">CKO25_14310</name>
</gene>
<evidence type="ECO:0000256" key="3">
    <source>
        <dbReference type="ARBA" id="ARBA00022475"/>
    </source>
</evidence>
<feature type="transmembrane region" description="Helical" evidence="7">
    <location>
        <begin position="58"/>
        <end position="81"/>
    </location>
</feature>
<accession>A0A9X0WJU4</accession>
<feature type="transmembrane region" description="Helical" evidence="7">
    <location>
        <begin position="132"/>
        <end position="151"/>
    </location>
</feature>
<dbReference type="Gene3D" id="1.20.1630.10">
    <property type="entry name" value="Formate dehydrogenase/DMSO reductase domain"/>
    <property type="match status" value="1"/>
</dbReference>
<sequence length="384" mass="42062">MTSVTVTNKEIASKQLGIMLLALIGLLFAGGLAISNLMTAGHAAFNTDNLGLFWGFPIVIYDYFLLTSTGLAMVASMALIFGGEDYRPIIRRALWLALAGLLGGVAVLMMELGHPLRALWAIPFSFAFSSPLYWKVMAVSFYVLSLVILQARMMKPDWQTQDLRINAMVTLALALAVTAIAGVVYGSQSFRPFWASGDIPVAFIFESLLGGLAFIIFFTYLAYAFNPAAVPASVKKLFNDRLTNLLALAIFIHLLFVLARMSSGLYGNAEGLQVWQTLATSRLFFAEIFIGLLLPLVLLVNPRTRIRPWAQILAALLVMNALLIARYEYIIGGQLVPLFKGAWAPPLLNYAPSPTEWLLLLVAIFLSNAVNAFGEMTLRLGREG</sequence>
<dbReference type="Pfam" id="PF03916">
    <property type="entry name" value="NrfD"/>
    <property type="match status" value="1"/>
</dbReference>
<reference evidence="8 9" key="1">
    <citation type="journal article" date="2020" name="Microorganisms">
        <title>Osmotic Adaptation and Compatible Solute Biosynthesis of Phototrophic Bacteria as Revealed from Genome Analyses.</title>
        <authorList>
            <person name="Imhoff J.F."/>
            <person name="Rahn T."/>
            <person name="Kunzel S."/>
            <person name="Keller A."/>
            <person name="Neulinger S.C."/>
        </authorList>
    </citation>
    <scope>NUCLEOTIDE SEQUENCE [LARGE SCALE GENOMIC DNA]</scope>
    <source>
        <strain evidence="8 9">DSM 21303</strain>
    </source>
</reference>
<dbReference type="PANTHER" id="PTHR34856">
    <property type="entry name" value="PROTEIN NRFD"/>
    <property type="match status" value="1"/>
</dbReference>
<dbReference type="AlphaFoldDB" id="A0A9X0WJU4"/>
<feature type="transmembrane region" description="Helical" evidence="7">
    <location>
        <begin position="93"/>
        <end position="112"/>
    </location>
</feature>
<feature type="transmembrane region" description="Helical" evidence="7">
    <location>
        <begin position="163"/>
        <end position="187"/>
    </location>
</feature>
<dbReference type="InterPro" id="IPR005614">
    <property type="entry name" value="NrfD-like"/>
</dbReference>
<keyword evidence="6 7" id="KW-0472">Membrane</keyword>
<feature type="transmembrane region" description="Helical" evidence="7">
    <location>
        <begin position="199"/>
        <end position="223"/>
    </location>
</feature>
<dbReference type="GO" id="GO:0005886">
    <property type="term" value="C:plasma membrane"/>
    <property type="evidence" value="ECO:0007669"/>
    <property type="project" value="UniProtKB-SubCell"/>
</dbReference>
<evidence type="ECO:0000313" key="8">
    <source>
        <dbReference type="EMBL" id="MBK1645805.1"/>
    </source>
</evidence>
<dbReference type="EMBL" id="NRSD01000016">
    <property type="protein sequence ID" value="MBK1645805.1"/>
    <property type="molecule type" value="Genomic_DNA"/>
</dbReference>
<evidence type="ECO:0000256" key="1">
    <source>
        <dbReference type="ARBA" id="ARBA00004651"/>
    </source>
</evidence>
<feature type="transmembrane region" description="Helical" evidence="7">
    <location>
        <begin position="244"/>
        <end position="263"/>
    </location>
</feature>
<evidence type="ECO:0000313" key="9">
    <source>
        <dbReference type="Proteomes" id="UP001138802"/>
    </source>
</evidence>
<feature type="transmembrane region" description="Helical" evidence="7">
    <location>
        <begin position="357"/>
        <end position="374"/>
    </location>
</feature>
<evidence type="ECO:0008006" key="10">
    <source>
        <dbReference type="Google" id="ProtNLM"/>
    </source>
</evidence>
<keyword evidence="3" id="KW-1003">Cell membrane</keyword>
<evidence type="ECO:0000256" key="6">
    <source>
        <dbReference type="ARBA" id="ARBA00023136"/>
    </source>
</evidence>